<dbReference type="GO" id="GO:0016829">
    <property type="term" value="F:lyase activity"/>
    <property type="evidence" value="ECO:0007669"/>
    <property type="project" value="InterPro"/>
</dbReference>
<accession>A0A8K0SC22</accession>
<organism evidence="8 9">
    <name type="scientific">Stachybotrys elegans</name>
    <dbReference type="NCBI Taxonomy" id="80388"/>
    <lineage>
        <taxon>Eukaryota</taxon>
        <taxon>Fungi</taxon>
        <taxon>Dikarya</taxon>
        <taxon>Ascomycota</taxon>
        <taxon>Pezizomycotina</taxon>
        <taxon>Sordariomycetes</taxon>
        <taxon>Hypocreomycetidae</taxon>
        <taxon>Hypocreales</taxon>
        <taxon>Stachybotryaceae</taxon>
        <taxon>Stachybotrys</taxon>
    </lineage>
</organism>
<dbReference type="InterPro" id="IPR039020">
    <property type="entry name" value="PaxB-like"/>
</dbReference>
<proteinExistence type="inferred from homology"/>
<comment type="similarity">
    <text evidence="3">Belongs to the paxB family.</text>
</comment>
<dbReference type="Pfam" id="PF25129">
    <property type="entry name" value="Pyr4-TMTC"/>
    <property type="match status" value="1"/>
</dbReference>
<evidence type="ECO:0000256" key="7">
    <source>
        <dbReference type="SAM" id="Phobius"/>
    </source>
</evidence>
<keyword evidence="4 7" id="KW-0812">Transmembrane</keyword>
<gene>
    <name evidence="8" type="ORF">B0I35DRAFT_413816</name>
</gene>
<feature type="transmembrane region" description="Helical" evidence="7">
    <location>
        <begin position="12"/>
        <end position="36"/>
    </location>
</feature>
<dbReference type="PANTHER" id="PTHR42038">
    <property type="match status" value="1"/>
</dbReference>
<dbReference type="PANTHER" id="PTHR42038:SF2">
    <property type="entry name" value="TERPENE CYCLASE AUSL"/>
    <property type="match status" value="1"/>
</dbReference>
<dbReference type="AlphaFoldDB" id="A0A8K0SC22"/>
<comment type="subcellular location">
    <subcellularLocation>
        <location evidence="1">Membrane</location>
        <topology evidence="1">Multi-pass membrane protein</topology>
    </subcellularLocation>
</comment>
<sequence>MGLTDVPPEGVPAWLIPASTACLGVGVIGWLSAYVLMTQRSLATRATAVPLVPLGLNLGWEIVFALYVTETRLESAGFLLWLLLDIPVVYADSSRESIHSS</sequence>
<evidence type="ECO:0000256" key="1">
    <source>
        <dbReference type="ARBA" id="ARBA00004141"/>
    </source>
</evidence>
<keyword evidence="9" id="KW-1185">Reference proteome</keyword>
<reference evidence="8" key="1">
    <citation type="journal article" date="2021" name="Nat. Commun.">
        <title>Genetic determinants of endophytism in the Arabidopsis root mycobiome.</title>
        <authorList>
            <person name="Mesny F."/>
            <person name="Miyauchi S."/>
            <person name="Thiergart T."/>
            <person name="Pickel B."/>
            <person name="Atanasova L."/>
            <person name="Karlsson M."/>
            <person name="Huettel B."/>
            <person name="Barry K.W."/>
            <person name="Haridas S."/>
            <person name="Chen C."/>
            <person name="Bauer D."/>
            <person name="Andreopoulos W."/>
            <person name="Pangilinan J."/>
            <person name="LaButti K."/>
            <person name="Riley R."/>
            <person name="Lipzen A."/>
            <person name="Clum A."/>
            <person name="Drula E."/>
            <person name="Henrissat B."/>
            <person name="Kohler A."/>
            <person name="Grigoriev I.V."/>
            <person name="Martin F.M."/>
            <person name="Hacquard S."/>
        </authorList>
    </citation>
    <scope>NUCLEOTIDE SEQUENCE</scope>
    <source>
        <strain evidence="8">MPI-CAGE-CH-0235</strain>
    </source>
</reference>
<dbReference type="GO" id="GO:0016020">
    <property type="term" value="C:membrane"/>
    <property type="evidence" value="ECO:0007669"/>
    <property type="project" value="UniProtKB-SubCell"/>
</dbReference>
<evidence type="ECO:0000313" key="8">
    <source>
        <dbReference type="EMBL" id="KAH7306041.1"/>
    </source>
</evidence>
<keyword evidence="5 7" id="KW-1133">Transmembrane helix</keyword>
<evidence type="ECO:0000256" key="2">
    <source>
        <dbReference type="ARBA" id="ARBA00005179"/>
    </source>
</evidence>
<comment type="pathway">
    <text evidence="2">Secondary metabolite biosynthesis.</text>
</comment>
<name>A0A8K0SC22_9HYPO</name>
<dbReference type="Proteomes" id="UP000813444">
    <property type="component" value="Unassembled WGS sequence"/>
</dbReference>
<comment type="caution">
    <text evidence="8">The sequence shown here is derived from an EMBL/GenBank/DDBJ whole genome shotgun (WGS) entry which is preliminary data.</text>
</comment>
<dbReference type="OrthoDB" id="4938279at2759"/>
<dbReference type="EMBL" id="JAGPNK010000017">
    <property type="protein sequence ID" value="KAH7306041.1"/>
    <property type="molecule type" value="Genomic_DNA"/>
</dbReference>
<keyword evidence="6 7" id="KW-0472">Membrane</keyword>
<evidence type="ECO:0000256" key="4">
    <source>
        <dbReference type="ARBA" id="ARBA00022692"/>
    </source>
</evidence>
<evidence type="ECO:0000256" key="3">
    <source>
        <dbReference type="ARBA" id="ARBA00006757"/>
    </source>
</evidence>
<evidence type="ECO:0000313" key="9">
    <source>
        <dbReference type="Proteomes" id="UP000813444"/>
    </source>
</evidence>
<protein>
    <submittedName>
        <fullName evidence="8">Uncharacterized protein</fullName>
    </submittedName>
</protein>
<evidence type="ECO:0000256" key="5">
    <source>
        <dbReference type="ARBA" id="ARBA00022989"/>
    </source>
</evidence>
<evidence type="ECO:0000256" key="6">
    <source>
        <dbReference type="ARBA" id="ARBA00023136"/>
    </source>
</evidence>